<dbReference type="Proteomes" id="UP000240461">
    <property type="component" value="Segment"/>
</dbReference>
<evidence type="ECO:0000313" key="1">
    <source>
        <dbReference type="EMBL" id="AKI80195.1"/>
    </source>
</evidence>
<name>A0A0G2Y349_9VIRU</name>
<accession>A0A0G2Y349</accession>
<reference evidence="1 2" key="1">
    <citation type="submission" date="2014-10" db="EMBL/GenBank/DDBJ databases">
        <title>Pan-genome analysis of Brazilian lineage A amoebal mimiviruses.</title>
        <authorList>
            <person name="Assis F.L."/>
            <person name="Abrahao J.S."/>
            <person name="Kroon E.G."/>
            <person name="Dornas F.P."/>
            <person name="Andrade K.R."/>
            <person name="Borato P.V.M."/>
            <person name="Pilotto M.R."/>
            <person name="Benamar S."/>
            <person name="LaScola B."/>
            <person name="Colson P."/>
        </authorList>
    </citation>
    <scope>NUCLEOTIDE SEQUENCE [LARGE SCALE GENOMIC DNA]</scope>
    <source>
        <strain evidence="1 2">Kroon</strain>
    </source>
</reference>
<dbReference type="KEGG" id="vg:80513993"/>
<dbReference type="EMBL" id="KM982402">
    <property type="protein sequence ID" value="AKI80195.1"/>
    <property type="molecule type" value="Genomic_DNA"/>
</dbReference>
<sequence length="131" mass="15132">MQQMGQKQQQYLQNMIGNTTSGSDMSVLGFSQTEMNGMSDIFSFFSKNIDQECQDALPQTFVPCKDIAKYEIFTPPLENGKYKIDKLSKIDPKKQKELELNLEAQRKKQDLLFKQSIDNFKNSTFDDLNKN</sequence>
<evidence type="ECO:0000313" key="2">
    <source>
        <dbReference type="Proteomes" id="UP000240461"/>
    </source>
</evidence>
<proteinExistence type="predicted"/>
<keyword evidence="2" id="KW-1185">Reference proteome</keyword>
<protein>
    <submittedName>
        <fullName evidence="1">Uncharacterized protein</fullName>
    </submittedName>
</protein>
<organism evidence="1 2">
    <name type="scientific">Acanthamoeba polyphaga mimivirus Kroon</name>
    <dbReference type="NCBI Taxonomy" id="3069720"/>
    <lineage>
        <taxon>Viruses</taxon>
        <taxon>Varidnaviria</taxon>
        <taxon>Bamfordvirae</taxon>
        <taxon>Nucleocytoviricota</taxon>
        <taxon>Megaviricetes</taxon>
        <taxon>Imitervirales</taxon>
        <taxon>Mimiviridae</taxon>
        <taxon>Megamimivirinae</taxon>
        <taxon>Mimivirus</taxon>
        <taxon>Mimivirus lagoaense</taxon>
    </lineage>
</organism>